<dbReference type="PANTHER" id="PTHR43174">
    <property type="entry name" value="UDP-N-ACETYLGLUCOSAMINE 2-EPIMERASE"/>
    <property type="match status" value="1"/>
</dbReference>
<dbReference type="InterPro" id="IPR003331">
    <property type="entry name" value="UDP_GlcNAc_Epimerase_2_dom"/>
</dbReference>
<evidence type="ECO:0000256" key="7">
    <source>
        <dbReference type="HAMAP-Rule" id="MF_02028"/>
    </source>
</evidence>
<dbReference type="SUPFAM" id="SSF53756">
    <property type="entry name" value="UDP-Glycosyltransferase/glycogen phosphorylase"/>
    <property type="match status" value="1"/>
</dbReference>
<dbReference type="Gene3D" id="3.40.50.2000">
    <property type="entry name" value="Glycogen Phosphorylase B"/>
    <property type="match status" value="2"/>
</dbReference>
<comment type="pathway">
    <text evidence="7">Bacterial outer membrane biogenesis; enterobacterial common antigen biosynthesis.</text>
</comment>
<organism evidence="10 11">
    <name type="scientific">Brenneria alni</name>
    <dbReference type="NCBI Taxonomy" id="71656"/>
    <lineage>
        <taxon>Bacteria</taxon>
        <taxon>Pseudomonadati</taxon>
        <taxon>Pseudomonadota</taxon>
        <taxon>Gammaproteobacteria</taxon>
        <taxon>Enterobacterales</taxon>
        <taxon>Pectobacteriaceae</taxon>
        <taxon>Brenneria</taxon>
    </lineage>
</organism>
<feature type="domain" description="UDP-N-acetylglucosamine 2-epimerase" evidence="9">
    <location>
        <begin position="22"/>
        <end position="370"/>
    </location>
</feature>
<comment type="caution">
    <text evidence="10">The sequence shown here is derived from an EMBL/GenBank/DDBJ whole genome shotgun (WGS) entry which is preliminary data.</text>
</comment>
<comment type="subunit">
    <text evidence="7">Homodimer.</text>
</comment>
<evidence type="ECO:0000313" key="10">
    <source>
        <dbReference type="EMBL" id="RLM21548.1"/>
    </source>
</evidence>
<dbReference type="FunFam" id="3.40.50.2000:FF:000043">
    <property type="entry name" value="UDP-N-acetylglucosamine 2-epimerase"/>
    <property type="match status" value="1"/>
</dbReference>
<dbReference type="OrthoDB" id="9803238at2"/>
<proteinExistence type="inferred from homology"/>
<gene>
    <name evidence="7" type="primary">wecB</name>
    <name evidence="10" type="ORF">BIY29_13500</name>
</gene>
<keyword evidence="1 7" id="KW-0963">Cytoplasm</keyword>
<feature type="binding site" evidence="7">
    <location>
        <position position="213"/>
    </location>
    <ligand>
        <name>substrate</name>
    </ligand>
</feature>
<dbReference type="RefSeq" id="WP_121575699.1">
    <property type="nucleotide sequence ID" value="NZ_MJLZ01000032.1"/>
</dbReference>
<feature type="binding site" evidence="7">
    <location>
        <position position="296"/>
    </location>
    <ligand>
        <name>substrate</name>
    </ligand>
</feature>
<dbReference type="EMBL" id="MJLZ01000032">
    <property type="protein sequence ID" value="RLM21548.1"/>
    <property type="molecule type" value="Genomic_DNA"/>
</dbReference>
<feature type="binding site" evidence="7">
    <location>
        <position position="313"/>
    </location>
    <ligand>
        <name>substrate</name>
    </ligand>
</feature>
<comment type="subcellular location">
    <subcellularLocation>
        <location evidence="7">Cytoplasm</location>
    </subcellularLocation>
</comment>
<dbReference type="GO" id="GO:0008761">
    <property type="term" value="F:UDP-N-acetylglucosamine 2-epimerase activity"/>
    <property type="evidence" value="ECO:0007669"/>
    <property type="project" value="UniProtKB-UniRule"/>
</dbReference>
<feature type="binding site" evidence="7">
    <location>
        <position position="117"/>
    </location>
    <ligand>
        <name>substrate</name>
    </ligand>
</feature>
<evidence type="ECO:0000256" key="8">
    <source>
        <dbReference type="RuleBase" id="RU003513"/>
    </source>
</evidence>
<evidence type="ECO:0000313" key="11">
    <source>
        <dbReference type="Proteomes" id="UP000285648"/>
    </source>
</evidence>
<dbReference type="NCBIfam" id="TIGR00236">
    <property type="entry name" value="wecB"/>
    <property type="match status" value="1"/>
</dbReference>
<dbReference type="Proteomes" id="UP000285648">
    <property type="component" value="Unassembled WGS sequence"/>
</dbReference>
<evidence type="ECO:0000256" key="4">
    <source>
        <dbReference type="ARBA" id="ARBA00038209"/>
    </source>
</evidence>
<dbReference type="Pfam" id="PF02350">
    <property type="entry name" value="Epimerase_2"/>
    <property type="match status" value="1"/>
</dbReference>
<name>A0A421DLT1_9GAMM</name>
<comment type="catalytic activity">
    <reaction evidence="3 7">
        <text>UDP-N-acetyl-alpha-D-glucosamine = UDP-N-acetyl-alpha-D-mannosamine</text>
        <dbReference type="Rhea" id="RHEA:17213"/>
        <dbReference type="ChEBI" id="CHEBI:57705"/>
        <dbReference type="ChEBI" id="CHEBI:68623"/>
        <dbReference type="EC" id="5.1.3.14"/>
    </reaction>
</comment>
<keyword evidence="2 7" id="KW-0413">Isomerase</keyword>
<feature type="binding site" evidence="7">
    <location>
        <position position="95"/>
    </location>
    <ligand>
        <name>substrate</name>
    </ligand>
</feature>
<dbReference type="CDD" id="cd03786">
    <property type="entry name" value="GTB_UDP-GlcNAc_2-Epimerase"/>
    <property type="match status" value="1"/>
</dbReference>
<feature type="binding site" evidence="7">
    <location>
        <begin position="290"/>
        <end position="292"/>
    </location>
    <ligand>
        <name>substrate</name>
    </ligand>
</feature>
<keyword evidence="11" id="KW-1185">Reference proteome</keyword>
<dbReference type="GO" id="GO:0009246">
    <property type="term" value="P:enterobacterial common antigen biosynthetic process"/>
    <property type="evidence" value="ECO:0007669"/>
    <property type="project" value="UniProtKB-UniRule"/>
</dbReference>
<evidence type="ECO:0000256" key="6">
    <source>
        <dbReference type="ARBA" id="ARBA00074883"/>
    </source>
</evidence>
<evidence type="ECO:0000256" key="2">
    <source>
        <dbReference type="ARBA" id="ARBA00023235"/>
    </source>
</evidence>
<dbReference type="PANTHER" id="PTHR43174:SF2">
    <property type="entry name" value="UDP-N-ACETYLGLUCOSAMINE 2-EPIMERASE"/>
    <property type="match status" value="1"/>
</dbReference>
<evidence type="ECO:0000256" key="5">
    <source>
        <dbReference type="ARBA" id="ARBA00038858"/>
    </source>
</evidence>
<dbReference type="InterPro" id="IPR029767">
    <property type="entry name" value="WecB-like"/>
</dbReference>
<accession>A0A421DLT1</accession>
<comment type="similarity">
    <text evidence="4 7 8">Belongs to the UDP-N-acetylglucosamine 2-epimerase family.</text>
</comment>
<feature type="binding site" evidence="7">
    <location>
        <position position="276"/>
    </location>
    <ligand>
        <name>substrate</name>
    </ligand>
</feature>
<evidence type="ECO:0000259" key="9">
    <source>
        <dbReference type="Pfam" id="PF02350"/>
    </source>
</evidence>
<dbReference type="AlphaFoldDB" id="A0A421DLT1"/>
<dbReference type="GO" id="GO:0005737">
    <property type="term" value="C:cytoplasm"/>
    <property type="evidence" value="ECO:0007669"/>
    <property type="project" value="UniProtKB-SubCell"/>
</dbReference>
<dbReference type="InterPro" id="IPR032892">
    <property type="entry name" value="WecB"/>
</dbReference>
<dbReference type="UniPathway" id="UPA00566"/>
<dbReference type="EC" id="5.1.3.14" evidence="5 7"/>
<evidence type="ECO:0000256" key="3">
    <source>
        <dbReference type="ARBA" id="ARBA00036080"/>
    </source>
</evidence>
<reference evidence="10 11" key="1">
    <citation type="submission" date="2016-09" db="EMBL/GenBank/DDBJ databases">
        <authorList>
            <person name="Doonan J."/>
            <person name="Pachebat J.A."/>
            <person name="Golyshin P.N."/>
            <person name="Denman S."/>
            <person name="Mcdonald J.E."/>
        </authorList>
    </citation>
    <scope>NUCLEOTIDE SEQUENCE [LARGE SCALE GENOMIC DNA]</scope>
    <source>
        <strain evidence="10 11">NCPPB 3934</strain>
    </source>
</reference>
<sequence>MKVLTVFGTRPEAIKMAPLVNALAQDGAFESRICVTAQHREMLDQVLRLFSITPDYDLNIMQPGQGLSEISCRILQGLEPVMAEFKPDLVLVHGDTTTTLTTSLAAFYQRIPVGHVEAGLRTGNLYSPWPEEANRKLTGHLAMFHFAPTENSRQNLLGEHLSDRHIFVTGNTVIDALFWVRDRIISDEELRRSLDEKYAFLDETKKLILVTGHRRESFGGGFERICSALADIARRHPETQIVYPVHLNPNVSEPVNRILSGIDNVMLIAPQDYLPFVYLMNRSYMILTDSGGIQEEAPSLGKPVLVMRDTTERPEAVEAGTVRLVGTDVVKIVDAVSQLLTDENEYQAMSRAHNPYGDGHACQRIVDAIKNYQVTL</sequence>
<comment type="function">
    <text evidence="7">Catalyzes the reversible epimerization at C-2 of UDP-N-acetylglucosamine (UDP-GlcNAc) and thereby provides bacteria with UDP-N-acetylmannosamine (UDP-ManNAc), the activated donor of ManNAc residues.</text>
</comment>
<protein>
    <recommendedName>
        <fullName evidence="6 7">UDP-N-acetylglucosamine 2-epimerase</fullName>
        <ecNumber evidence="5 7">5.1.3.14</ecNumber>
    </recommendedName>
    <alternativeName>
        <fullName evidence="7">UDP-GlcNAc-2-epimerase</fullName>
    </alternativeName>
</protein>
<dbReference type="HAMAP" id="MF_02028">
    <property type="entry name" value="WecB_RffE"/>
    <property type="match status" value="1"/>
</dbReference>
<evidence type="ECO:0000256" key="1">
    <source>
        <dbReference type="ARBA" id="ARBA00022490"/>
    </source>
</evidence>
<feature type="binding site" evidence="7">
    <location>
        <position position="271"/>
    </location>
    <ligand>
        <name>substrate</name>
    </ligand>
</feature>